<proteinExistence type="predicted"/>
<keyword evidence="2" id="KW-1185">Reference proteome</keyword>
<sequence>MKKILFFFTILSYTAVFSQCYIEGKSVINVGESQVYTVKNNTAKCDDCHTWSSLDNIILLDGNLKQSKLQVKGISGGSTLLAMEMDSDKGLLKCYKTIRVISALPKKLSAVAEECDFDINGFKEIKANDSTVSYAPDNMVENLKYTWIAEYENGEQKTSAEPTAKFNFTKENGIRALKLNVKSAHCVRDFTKIYDANYWDFY</sequence>
<organism evidence="1 2">
    <name type="scientific">Kaistella solincola</name>
    <dbReference type="NCBI Taxonomy" id="510955"/>
    <lineage>
        <taxon>Bacteria</taxon>
        <taxon>Pseudomonadati</taxon>
        <taxon>Bacteroidota</taxon>
        <taxon>Flavobacteriia</taxon>
        <taxon>Flavobacteriales</taxon>
        <taxon>Weeksellaceae</taxon>
        <taxon>Chryseobacterium group</taxon>
        <taxon>Kaistella</taxon>
    </lineage>
</organism>
<dbReference type="EMBL" id="JSYK01000005">
    <property type="protein sequence ID" value="KIA82346.1"/>
    <property type="molecule type" value="Genomic_DNA"/>
</dbReference>
<dbReference type="RefSeq" id="WP_039346373.1">
    <property type="nucleotide sequence ID" value="NZ_JSYK01000005.1"/>
</dbReference>
<dbReference type="Proteomes" id="UP000031275">
    <property type="component" value="Unassembled WGS sequence"/>
</dbReference>
<comment type="caution">
    <text evidence="1">The sequence shown here is derived from an EMBL/GenBank/DDBJ whole genome shotgun (WGS) entry which is preliminary data.</text>
</comment>
<accession>A0ABR4ZN65</accession>
<name>A0ABR4ZN65_9FLAO</name>
<reference evidence="1 2" key="1">
    <citation type="submission" date="2014-10" db="EMBL/GenBank/DDBJ databases">
        <title>Kaistella solincola genome.</title>
        <authorList>
            <person name="Newman J.D."/>
        </authorList>
    </citation>
    <scope>NUCLEOTIDE SEQUENCE [LARGE SCALE GENOMIC DNA]</scope>
    <source>
        <strain evidence="1 2">DSM 22468</strain>
    </source>
</reference>
<gene>
    <name evidence="1" type="ORF">OA84_10745</name>
</gene>
<protein>
    <submittedName>
        <fullName evidence="1">Uncharacterized protein</fullName>
    </submittedName>
</protein>
<evidence type="ECO:0000313" key="2">
    <source>
        <dbReference type="Proteomes" id="UP000031275"/>
    </source>
</evidence>
<evidence type="ECO:0000313" key="1">
    <source>
        <dbReference type="EMBL" id="KIA82346.1"/>
    </source>
</evidence>